<reference evidence="3" key="1">
    <citation type="journal article" date="2011" name="Genome Res.">
        <title>Phylogeny-wide analysis of social amoeba genomes highlights ancient origins for complex intercellular communication.</title>
        <authorList>
            <person name="Heidel A.J."/>
            <person name="Lawal H.M."/>
            <person name="Felder M."/>
            <person name="Schilde C."/>
            <person name="Helps N.R."/>
            <person name="Tunggal B."/>
            <person name="Rivero F."/>
            <person name="John U."/>
            <person name="Schleicher M."/>
            <person name="Eichinger L."/>
            <person name="Platzer M."/>
            <person name="Noegel A.A."/>
            <person name="Schaap P."/>
            <person name="Gloeckner G."/>
        </authorList>
    </citation>
    <scope>NUCLEOTIDE SEQUENCE [LARGE SCALE GENOMIC DNA]</scope>
    <source>
        <strain evidence="3">SH3</strain>
    </source>
</reference>
<organism evidence="2 3">
    <name type="scientific">Cavenderia fasciculata</name>
    <name type="common">Slime mold</name>
    <name type="synonym">Dictyostelium fasciculatum</name>
    <dbReference type="NCBI Taxonomy" id="261658"/>
    <lineage>
        <taxon>Eukaryota</taxon>
        <taxon>Amoebozoa</taxon>
        <taxon>Evosea</taxon>
        <taxon>Eumycetozoa</taxon>
        <taxon>Dictyostelia</taxon>
        <taxon>Acytosteliales</taxon>
        <taxon>Cavenderiaceae</taxon>
        <taxon>Cavenderia</taxon>
    </lineage>
</organism>
<evidence type="ECO:0000256" key="1">
    <source>
        <dbReference type="SAM" id="MobiDB-lite"/>
    </source>
</evidence>
<protein>
    <submittedName>
        <fullName evidence="2">Uncharacterized protein</fullName>
    </submittedName>
</protein>
<feature type="region of interest" description="Disordered" evidence="1">
    <location>
        <begin position="1"/>
        <end position="33"/>
    </location>
</feature>
<dbReference type="RefSeq" id="XP_004360002.1">
    <property type="nucleotide sequence ID" value="XM_004359945.1"/>
</dbReference>
<accession>F4PP38</accession>
<dbReference type="KEGG" id="dfa:DFA_04269"/>
<dbReference type="Proteomes" id="UP000007797">
    <property type="component" value="Unassembled WGS sequence"/>
</dbReference>
<dbReference type="AlphaFoldDB" id="F4PP38"/>
<evidence type="ECO:0000313" key="3">
    <source>
        <dbReference type="Proteomes" id="UP000007797"/>
    </source>
</evidence>
<evidence type="ECO:0000313" key="2">
    <source>
        <dbReference type="EMBL" id="EGG22151.1"/>
    </source>
</evidence>
<dbReference type="GeneID" id="14874544"/>
<name>F4PP38_CACFS</name>
<gene>
    <name evidence="2" type="ORF">DFA_04269</name>
</gene>
<keyword evidence="3" id="KW-1185">Reference proteome</keyword>
<dbReference type="EMBL" id="GL883009">
    <property type="protein sequence ID" value="EGG22151.1"/>
    <property type="molecule type" value="Genomic_DNA"/>
</dbReference>
<proteinExistence type="predicted"/>
<sequence length="147" mass="16385">MSSPSSNPSPSPTGDPPTFTSRNQERQHKFDSNRILELGELETIKSEAAKRTDGLSEVKEPRITHEFIPGLINVSAVIPLLGLDCQMIITREQAESLLDCLDLKPANKLAEFNNNENEAKAAMEYLHLPEIQKAIKNHIKIYGSTIF</sequence>
<feature type="compositionally biased region" description="Basic and acidic residues" evidence="1">
    <location>
        <begin position="23"/>
        <end position="33"/>
    </location>
</feature>